<reference evidence="3" key="1">
    <citation type="journal article" date="2019" name="Int. J. Syst. Evol. Microbiol.">
        <title>The Global Catalogue of Microorganisms (GCM) 10K type strain sequencing project: providing services to taxonomists for standard genome sequencing and annotation.</title>
        <authorList>
            <consortium name="The Broad Institute Genomics Platform"/>
            <consortium name="The Broad Institute Genome Sequencing Center for Infectious Disease"/>
            <person name="Wu L."/>
            <person name="Ma J."/>
        </authorList>
    </citation>
    <scope>NUCLEOTIDE SEQUENCE [LARGE SCALE GENOMIC DNA]</scope>
    <source>
        <strain evidence="3">CCM 8979</strain>
    </source>
</reference>
<organism evidence="2 3">
    <name type="scientific">Levilactobacillus lanxiensis</name>
    <dbReference type="NCBI Taxonomy" id="2799568"/>
    <lineage>
        <taxon>Bacteria</taxon>
        <taxon>Bacillati</taxon>
        <taxon>Bacillota</taxon>
        <taxon>Bacilli</taxon>
        <taxon>Lactobacillales</taxon>
        <taxon>Lactobacillaceae</taxon>
        <taxon>Levilactobacillus</taxon>
    </lineage>
</organism>
<comment type="caution">
    <text evidence="2">The sequence shown here is derived from an EMBL/GenBank/DDBJ whole genome shotgun (WGS) entry which is preliminary data.</text>
</comment>
<evidence type="ECO:0000256" key="1">
    <source>
        <dbReference type="SAM" id="MobiDB-lite"/>
    </source>
</evidence>
<evidence type="ECO:0000313" key="2">
    <source>
        <dbReference type="EMBL" id="MFD1454092.1"/>
    </source>
</evidence>
<feature type="compositionally biased region" description="Acidic residues" evidence="1">
    <location>
        <begin position="213"/>
        <end position="222"/>
    </location>
</feature>
<proteinExistence type="predicted"/>
<gene>
    <name evidence="2" type="ORF">ACFQ44_00190</name>
</gene>
<dbReference type="RefSeq" id="WP_203642742.1">
    <property type="nucleotide sequence ID" value="NZ_BOLN01000001.1"/>
</dbReference>
<accession>A0ABW4D287</accession>
<name>A0ABW4D287_9LACO</name>
<keyword evidence="3" id="KW-1185">Reference proteome</keyword>
<sequence length="234" mass="25727">MDDEGAPLFTLGIGPDGEPWVKAAVATQTIKDPAAYSTALGLLINEMRDKLNLTDDKAFHAFMALALKQTPESPAPRKKPATTHVTLSGKNLRTGQRETHDIAFADLVDVAGNEDVVYLTLKNTMMGIIMNDAYQATKLAMGKRDFKYFLDEANLTFALYAYPADIKALHSIFAYARHHQLFTKLATDEYAAEDVPDTPAEFDNFMQSVFDDMSADDPDDGGAGDNVVPFRPKD</sequence>
<protein>
    <submittedName>
        <fullName evidence="2">Uncharacterized protein</fullName>
    </submittedName>
</protein>
<evidence type="ECO:0000313" key="3">
    <source>
        <dbReference type="Proteomes" id="UP001597189"/>
    </source>
</evidence>
<dbReference type="EMBL" id="JBHTOD010000001">
    <property type="protein sequence ID" value="MFD1454092.1"/>
    <property type="molecule type" value="Genomic_DNA"/>
</dbReference>
<dbReference type="Proteomes" id="UP001597189">
    <property type="component" value="Unassembled WGS sequence"/>
</dbReference>
<feature type="region of interest" description="Disordered" evidence="1">
    <location>
        <begin position="210"/>
        <end position="234"/>
    </location>
</feature>